<comment type="caution">
    <text evidence="3">The sequence shown here is derived from an EMBL/GenBank/DDBJ whole genome shotgun (WGS) entry which is preliminary data.</text>
</comment>
<dbReference type="EMBL" id="CAJFDH010000005">
    <property type="protein sequence ID" value="CAD5226205.1"/>
    <property type="molecule type" value="Genomic_DNA"/>
</dbReference>
<feature type="compositionally biased region" description="Low complexity" evidence="1">
    <location>
        <begin position="316"/>
        <end position="333"/>
    </location>
</feature>
<sequence>MISIPIFFLLLPIITLSQHESPFAARPLRIRLVNYEKRYQVRHAATPFELSGSTNTNSPSIEFSEDSPSNVVSSQSSYLHSIRKRIRGTKLHTVSTALSHLSSAEPLEGMREVDGSNENIQNSPEKAVKKLFEDLNTTTTQPQVESNDQKVGKRNEKFAEPTPTNSGSTKFRAPVNKEALHVEKPHNVSEIIQEPPKGNQSMTAMTELDVKSDEMLQKTFRRTTLASINYKDTTTPLPKLQTLPTATTPVSSTGAVFTLPPLFAAPNLELADPPANSRQQPLAQLPTSGFSDGGGAPVQHVAAQFDAPSKQPPRQVTPSSPSPHTQPQSSLSTLSRQESVQSTTPSSTDLEQLGCGFDLLTQTCKDVFGLGWCSQCTDLGNVFLHDCKCAAPTELGRTANALFTQPPSTTPYDALGQQSVLQQQIAAQQNALAQQNGLAGQGVQFGQGGQQLGLNGQLSQAGQLSQTGQLSQGGLGTQQLGQENQQFGQNNQFASQNNQFATQTPNGQLHAATLQAQQLQNGQTQQLPQLGTQQLQQQTLQNLQPQNLNSPLHAGTLQNQQLQQVPTVPNLQQVPTVPNLQQVPTEPNLQLNGQLPQQISSTQHLVPPQQFAPQFAQLAPQLPQPQALSGFVQQPTWAL</sequence>
<evidence type="ECO:0000313" key="3">
    <source>
        <dbReference type="EMBL" id="CAD5226205.1"/>
    </source>
</evidence>
<gene>
    <name evidence="3" type="ORF">BOKJ2_LOCUS11961</name>
</gene>
<name>A0A811LGA2_9BILA</name>
<dbReference type="AlphaFoldDB" id="A0A811LGA2"/>
<dbReference type="Proteomes" id="UP000614601">
    <property type="component" value="Unassembled WGS sequence"/>
</dbReference>
<evidence type="ECO:0000313" key="4">
    <source>
        <dbReference type="Proteomes" id="UP000614601"/>
    </source>
</evidence>
<keyword evidence="4" id="KW-1185">Reference proteome</keyword>
<organism evidence="3 4">
    <name type="scientific">Bursaphelenchus okinawaensis</name>
    <dbReference type="NCBI Taxonomy" id="465554"/>
    <lineage>
        <taxon>Eukaryota</taxon>
        <taxon>Metazoa</taxon>
        <taxon>Ecdysozoa</taxon>
        <taxon>Nematoda</taxon>
        <taxon>Chromadorea</taxon>
        <taxon>Rhabditida</taxon>
        <taxon>Tylenchina</taxon>
        <taxon>Tylenchomorpha</taxon>
        <taxon>Aphelenchoidea</taxon>
        <taxon>Aphelenchoididae</taxon>
        <taxon>Bursaphelenchus</taxon>
    </lineage>
</organism>
<feature type="compositionally biased region" description="Polar residues" evidence="1">
    <location>
        <begin position="137"/>
        <end position="146"/>
    </location>
</feature>
<accession>A0A811LGA2</accession>
<feature type="compositionally biased region" description="Polar residues" evidence="1">
    <location>
        <begin position="276"/>
        <end position="290"/>
    </location>
</feature>
<feature type="compositionally biased region" description="Basic and acidic residues" evidence="1">
    <location>
        <begin position="147"/>
        <end position="159"/>
    </location>
</feature>
<feature type="region of interest" description="Disordered" evidence="1">
    <location>
        <begin position="49"/>
        <end position="69"/>
    </location>
</feature>
<feature type="region of interest" description="Disordered" evidence="1">
    <location>
        <begin position="268"/>
        <end position="348"/>
    </location>
</feature>
<feature type="compositionally biased region" description="Polar residues" evidence="1">
    <location>
        <begin position="51"/>
        <end position="61"/>
    </location>
</feature>
<evidence type="ECO:0000256" key="1">
    <source>
        <dbReference type="SAM" id="MobiDB-lite"/>
    </source>
</evidence>
<evidence type="ECO:0000256" key="2">
    <source>
        <dbReference type="SAM" id="SignalP"/>
    </source>
</evidence>
<feature type="chain" id="PRO_5035682041" evidence="2">
    <location>
        <begin position="18"/>
        <end position="639"/>
    </location>
</feature>
<proteinExistence type="predicted"/>
<dbReference type="Proteomes" id="UP000783686">
    <property type="component" value="Unassembled WGS sequence"/>
</dbReference>
<feature type="signal peptide" evidence="2">
    <location>
        <begin position="1"/>
        <end position="17"/>
    </location>
</feature>
<dbReference type="EMBL" id="CAJFCW020000005">
    <property type="protein sequence ID" value="CAG9121904.1"/>
    <property type="molecule type" value="Genomic_DNA"/>
</dbReference>
<protein>
    <submittedName>
        <fullName evidence="3">Uncharacterized protein</fullName>
    </submittedName>
</protein>
<feature type="compositionally biased region" description="Polar residues" evidence="1">
    <location>
        <begin position="334"/>
        <end position="348"/>
    </location>
</feature>
<dbReference type="OrthoDB" id="5876340at2759"/>
<reference evidence="3" key="1">
    <citation type="submission" date="2020-09" db="EMBL/GenBank/DDBJ databases">
        <authorList>
            <person name="Kikuchi T."/>
        </authorList>
    </citation>
    <scope>NUCLEOTIDE SEQUENCE</scope>
    <source>
        <strain evidence="3">SH1</strain>
    </source>
</reference>
<keyword evidence="2" id="KW-0732">Signal</keyword>
<feature type="region of interest" description="Disordered" evidence="1">
    <location>
        <begin position="137"/>
        <end position="171"/>
    </location>
</feature>